<dbReference type="CDD" id="cd00586">
    <property type="entry name" value="4HBT"/>
    <property type="match status" value="1"/>
</dbReference>
<dbReference type="RefSeq" id="WP_121344003.1">
    <property type="nucleotide sequence ID" value="NZ_RBLG01000001.1"/>
</dbReference>
<gene>
    <name evidence="3" type="ORF">BC962_0129</name>
</gene>
<dbReference type="PANTHER" id="PTHR31793">
    <property type="entry name" value="4-HYDROXYBENZOYL-COA THIOESTERASE FAMILY MEMBER"/>
    <property type="match status" value="1"/>
</dbReference>
<dbReference type="Gene3D" id="3.10.129.10">
    <property type="entry name" value="Hotdog Thioesterase"/>
    <property type="match status" value="1"/>
</dbReference>
<reference evidence="3 4" key="1">
    <citation type="submission" date="2018-10" db="EMBL/GenBank/DDBJ databases">
        <title>Genomic Encyclopedia of Archaeal and Bacterial Type Strains, Phase II (KMG-II): from individual species to whole genera.</title>
        <authorList>
            <person name="Goeker M."/>
        </authorList>
    </citation>
    <scope>NUCLEOTIDE SEQUENCE [LARGE SCALE GENOMIC DNA]</scope>
    <source>
        <strain evidence="3 4">DSM 19839</strain>
    </source>
</reference>
<dbReference type="SUPFAM" id="SSF54637">
    <property type="entry name" value="Thioesterase/thiol ester dehydrase-isomerase"/>
    <property type="match status" value="1"/>
</dbReference>
<comment type="similarity">
    <text evidence="1">Belongs to the 4-hydroxybenzoyl-CoA thioesterase family.</text>
</comment>
<evidence type="ECO:0000256" key="1">
    <source>
        <dbReference type="ARBA" id="ARBA00005953"/>
    </source>
</evidence>
<evidence type="ECO:0000256" key="2">
    <source>
        <dbReference type="ARBA" id="ARBA00022801"/>
    </source>
</evidence>
<protein>
    <submittedName>
        <fullName evidence="3">Acyl-CoA thioester hydrolase</fullName>
    </submittedName>
</protein>
<dbReference type="InterPro" id="IPR029069">
    <property type="entry name" value="HotDog_dom_sf"/>
</dbReference>
<dbReference type="PANTHER" id="PTHR31793:SF27">
    <property type="entry name" value="NOVEL THIOESTERASE SUPERFAMILY DOMAIN AND SAPOSIN A-TYPE DOMAIN CONTAINING PROTEIN (0610012H03RIK)"/>
    <property type="match status" value="1"/>
</dbReference>
<organism evidence="3 4">
    <name type="scientific">Gillisia mitskevichiae</name>
    <dbReference type="NCBI Taxonomy" id="270921"/>
    <lineage>
        <taxon>Bacteria</taxon>
        <taxon>Pseudomonadati</taxon>
        <taxon>Bacteroidota</taxon>
        <taxon>Flavobacteriia</taxon>
        <taxon>Flavobacteriales</taxon>
        <taxon>Flavobacteriaceae</taxon>
        <taxon>Gillisia</taxon>
    </lineage>
</organism>
<keyword evidence="2 3" id="KW-0378">Hydrolase</keyword>
<evidence type="ECO:0000313" key="4">
    <source>
        <dbReference type="Proteomes" id="UP000276282"/>
    </source>
</evidence>
<evidence type="ECO:0000313" key="3">
    <source>
        <dbReference type="EMBL" id="RKS55170.1"/>
    </source>
</evidence>
<dbReference type="EMBL" id="RBLG01000001">
    <property type="protein sequence ID" value="RKS55170.1"/>
    <property type="molecule type" value="Genomic_DNA"/>
</dbReference>
<dbReference type="Proteomes" id="UP000276282">
    <property type="component" value="Unassembled WGS sequence"/>
</dbReference>
<name>A0A495PZ40_9FLAO</name>
<accession>A0A495PZ40</accession>
<dbReference type="InterPro" id="IPR050563">
    <property type="entry name" value="4-hydroxybenzoyl-CoA_TE"/>
</dbReference>
<dbReference type="OrthoDB" id="9799036at2"/>
<dbReference type="Pfam" id="PF13279">
    <property type="entry name" value="4HBT_2"/>
    <property type="match status" value="1"/>
</dbReference>
<dbReference type="GO" id="GO:0047617">
    <property type="term" value="F:fatty acyl-CoA hydrolase activity"/>
    <property type="evidence" value="ECO:0007669"/>
    <property type="project" value="TreeGrafter"/>
</dbReference>
<sequence length="136" mass="15941">MNYSDYKLSIDLRIDWSDLDMYKHVNNLTFIRFMQTGRALFWEATGLTKIYEATHRGPMMVSTHCDFKKSLYYPGNAIVKTKLAFIKNSSFGLDHIILNEDMEVCAEGRDIAVCFDFNLNKTYTIPDNLREIMKKY</sequence>
<dbReference type="AlphaFoldDB" id="A0A495PZ40"/>
<proteinExistence type="inferred from homology"/>
<comment type="caution">
    <text evidence="3">The sequence shown here is derived from an EMBL/GenBank/DDBJ whole genome shotgun (WGS) entry which is preliminary data.</text>
</comment>
<keyword evidence="4" id="KW-1185">Reference proteome</keyword>